<evidence type="ECO:0000256" key="3">
    <source>
        <dbReference type="ARBA" id="ARBA00023235"/>
    </source>
</evidence>
<organism evidence="6 7">
    <name type="scientific">Lancefieldella rimae</name>
    <dbReference type="NCBI Taxonomy" id="1383"/>
    <lineage>
        <taxon>Bacteria</taxon>
        <taxon>Bacillati</taxon>
        <taxon>Actinomycetota</taxon>
        <taxon>Coriobacteriia</taxon>
        <taxon>Coriobacteriales</taxon>
        <taxon>Atopobiaceae</taxon>
        <taxon>Lancefieldella</taxon>
    </lineage>
</organism>
<name>A0A930W3M2_9ACTN</name>
<gene>
    <name evidence="6" type="ORF">HXK26_03945</name>
</gene>
<comment type="similarity">
    <text evidence="1 4">Belongs to the tRNA pseudouridine synthase TruA family.</text>
</comment>
<dbReference type="AlphaFoldDB" id="A0A930W3M2"/>
<feature type="non-terminal residue" evidence="6">
    <location>
        <position position="1"/>
    </location>
</feature>
<dbReference type="InterPro" id="IPR020097">
    <property type="entry name" value="PsdUridine_synth_TruA_a/b_dom"/>
</dbReference>
<keyword evidence="3 4" id="KW-0413">Isomerase</keyword>
<evidence type="ECO:0000256" key="2">
    <source>
        <dbReference type="ARBA" id="ARBA00022694"/>
    </source>
</evidence>
<dbReference type="EMBL" id="JABZGW010000142">
    <property type="protein sequence ID" value="MBF4807827.1"/>
    <property type="molecule type" value="Genomic_DNA"/>
</dbReference>
<evidence type="ECO:0000313" key="7">
    <source>
        <dbReference type="Proteomes" id="UP000698335"/>
    </source>
</evidence>
<dbReference type="GO" id="GO:0031119">
    <property type="term" value="P:tRNA pseudouridine synthesis"/>
    <property type="evidence" value="ECO:0007669"/>
    <property type="project" value="TreeGrafter"/>
</dbReference>
<dbReference type="Proteomes" id="UP000698335">
    <property type="component" value="Unassembled WGS sequence"/>
</dbReference>
<dbReference type="PANTHER" id="PTHR11142">
    <property type="entry name" value="PSEUDOURIDYLATE SYNTHASE"/>
    <property type="match status" value="1"/>
</dbReference>
<accession>A0A930W3M2</accession>
<feature type="domain" description="Pseudouridine synthase I TruA alpha/beta" evidence="5">
    <location>
        <begin position="13"/>
        <end position="120"/>
    </location>
</feature>
<protein>
    <recommendedName>
        <fullName evidence="4">tRNA pseudouridine synthase</fullName>
        <ecNumber evidence="4">5.4.99.12</ecNumber>
    </recommendedName>
</protein>
<dbReference type="Pfam" id="PF01416">
    <property type="entry name" value="PseudoU_synth_1"/>
    <property type="match status" value="1"/>
</dbReference>
<sequence length="133" mass="14361">YNGALDVAAMNEAAQVFVGEHDFKSFCKALSAVDKPTHRYVESIQVAEVQEAGEKLIAIDIVGNAFLHTMVRTMVGTLVEVGRGHRATNWTREVLLACDRKKAGPTAPAKGLVFTGVSYPDGALSSWPETEDL</sequence>
<dbReference type="GO" id="GO:0160147">
    <property type="term" value="F:tRNA pseudouridine(38-40) synthase activity"/>
    <property type="evidence" value="ECO:0007669"/>
    <property type="project" value="UniProtKB-EC"/>
</dbReference>
<dbReference type="PANTHER" id="PTHR11142:SF0">
    <property type="entry name" value="TRNA PSEUDOURIDINE SYNTHASE-LIKE 1"/>
    <property type="match status" value="1"/>
</dbReference>
<keyword evidence="2 4" id="KW-0819">tRNA processing</keyword>
<dbReference type="InterPro" id="IPR020095">
    <property type="entry name" value="PsdUridine_synth_TruA_C"/>
</dbReference>
<dbReference type="SUPFAM" id="SSF55120">
    <property type="entry name" value="Pseudouridine synthase"/>
    <property type="match status" value="1"/>
</dbReference>
<dbReference type="GO" id="GO:0003723">
    <property type="term" value="F:RNA binding"/>
    <property type="evidence" value="ECO:0007669"/>
    <property type="project" value="InterPro"/>
</dbReference>
<dbReference type="InterPro" id="IPR020103">
    <property type="entry name" value="PsdUridine_synth_cat_dom_sf"/>
</dbReference>
<evidence type="ECO:0000313" key="6">
    <source>
        <dbReference type="EMBL" id="MBF4807827.1"/>
    </source>
</evidence>
<dbReference type="Gene3D" id="3.30.70.660">
    <property type="entry name" value="Pseudouridine synthase I, catalytic domain, C-terminal subdomain"/>
    <property type="match status" value="1"/>
</dbReference>
<dbReference type="InterPro" id="IPR001406">
    <property type="entry name" value="PsdUridine_synth_TruA"/>
</dbReference>
<dbReference type="EC" id="5.4.99.12" evidence="4"/>
<evidence type="ECO:0000256" key="1">
    <source>
        <dbReference type="ARBA" id="ARBA00009375"/>
    </source>
</evidence>
<proteinExistence type="inferred from homology"/>
<evidence type="ECO:0000256" key="4">
    <source>
        <dbReference type="RuleBase" id="RU003792"/>
    </source>
</evidence>
<comment type="catalytic activity">
    <reaction evidence="4">
        <text>uridine(38/39/40) in tRNA = pseudouridine(38/39/40) in tRNA</text>
        <dbReference type="Rhea" id="RHEA:22376"/>
        <dbReference type="Rhea" id="RHEA-COMP:10085"/>
        <dbReference type="Rhea" id="RHEA-COMP:10087"/>
        <dbReference type="ChEBI" id="CHEBI:65314"/>
        <dbReference type="ChEBI" id="CHEBI:65315"/>
        <dbReference type="EC" id="5.4.99.12"/>
    </reaction>
</comment>
<reference evidence="6" key="1">
    <citation type="submission" date="2020-04" db="EMBL/GenBank/DDBJ databases">
        <title>Deep metagenomics examines the oral microbiome during advanced dental caries in children, revealing novel taxa and co-occurrences with host molecules.</title>
        <authorList>
            <person name="Baker J.L."/>
            <person name="Morton J.T."/>
            <person name="Dinis M."/>
            <person name="Alvarez R."/>
            <person name="Tran N.C."/>
            <person name="Knight R."/>
            <person name="Edlund A."/>
        </authorList>
    </citation>
    <scope>NUCLEOTIDE SEQUENCE</scope>
    <source>
        <strain evidence="6">JCVI_38_bin.5</strain>
    </source>
</reference>
<evidence type="ECO:0000259" key="5">
    <source>
        <dbReference type="Pfam" id="PF01416"/>
    </source>
</evidence>
<comment type="caution">
    <text evidence="6">The sequence shown here is derived from an EMBL/GenBank/DDBJ whole genome shotgun (WGS) entry which is preliminary data.</text>
</comment>